<dbReference type="RefSeq" id="WP_322419751.1">
    <property type="nucleotide sequence ID" value="NZ_JAXQNN010000001.1"/>
</dbReference>
<dbReference type="SUPFAM" id="SSF53597">
    <property type="entry name" value="Dihydrofolate reductase-like"/>
    <property type="match status" value="1"/>
</dbReference>
<feature type="domain" description="Bacterial bifunctional deaminase-reductase C-terminal" evidence="1">
    <location>
        <begin position="2"/>
        <end position="172"/>
    </location>
</feature>
<organism evidence="2 3">
    <name type="scientific">Jeotgalibacillus haloalkalitolerans</name>
    <dbReference type="NCBI Taxonomy" id="3104292"/>
    <lineage>
        <taxon>Bacteria</taxon>
        <taxon>Bacillati</taxon>
        <taxon>Bacillota</taxon>
        <taxon>Bacilli</taxon>
        <taxon>Bacillales</taxon>
        <taxon>Caryophanaceae</taxon>
        <taxon>Jeotgalibacillus</taxon>
    </lineage>
</organism>
<dbReference type="InterPro" id="IPR050765">
    <property type="entry name" value="Riboflavin_Biosynth_HTPR"/>
</dbReference>
<gene>
    <name evidence="2" type="ORF">UFB30_00700</name>
</gene>
<evidence type="ECO:0000313" key="3">
    <source>
        <dbReference type="Proteomes" id="UP001292084"/>
    </source>
</evidence>
<dbReference type="PANTHER" id="PTHR38011">
    <property type="entry name" value="DIHYDROFOLATE REDUCTASE FAMILY PROTEIN (AFU_ORTHOLOGUE AFUA_8G06820)"/>
    <property type="match status" value="1"/>
</dbReference>
<dbReference type="EMBL" id="JAXQNN010000001">
    <property type="protein sequence ID" value="MDZ5710711.1"/>
    <property type="molecule type" value="Genomic_DNA"/>
</dbReference>
<proteinExistence type="predicted"/>
<dbReference type="InterPro" id="IPR002734">
    <property type="entry name" value="RibDG_C"/>
</dbReference>
<dbReference type="Proteomes" id="UP001292084">
    <property type="component" value="Unassembled WGS sequence"/>
</dbReference>
<evidence type="ECO:0000259" key="1">
    <source>
        <dbReference type="Pfam" id="PF01872"/>
    </source>
</evidence>
<sequence length="179" mass="19674">MRKLIYHVATTVDGYIAHTDGSADTGFLSDGEHVTDYIASLQNDYGAVIMGRATYEYGYQFGLEKGSPAYQGMPNYVFSSTLDFPTSEGLILVKEDAAEYVANLKKQEGKPVYLCGGGRFASYLLNHQLIDEVILKVNPVLFGAGIKLFEGTDGEISLELMNNKVYSNGVLLPVYQVNY</sequence>
<dbReference type="PANTHER" id="PTHR38011:SF11">
    <property type="entry name" value="2,5-DIAMINO-6-RIBOSYLAMINO-4(3H)-PYRIMIDINONE 5'-PHOSPHATE REDUCTASE"/>
    <property type="match status" value="1"/>
</dbReference>
<dbReference type="InterPro" id="IPR024072">
    <property type="entry name" value="DHFR-like_dom_sf"/>
</dbReference>
<comment type="caution">
    <text evidence="2">The sequence shown here is derived from an EMBL/GenBank/DDBJ whole genome shotgun (WGS) entry which is preliminary data.</text>
</comment>
<reference evidence="2 3" key="1">
    <citation type="submission" date="2023-12" db="EMBL/GenBank/DDBJ databases">
        <title>Jeotgalibacillus haloalkaliphilus sp. nov., a novel salt-tolerant bacteria, isolated from the estuary of the Fenhe River into the Yellow River.</title>
        <authorList>
            <person name="Li Y."/>
        </authorList>
    </citation>
    <scope>NUCLEOTIDE SEQUENCE [LARGE SCALE GENOMIC DNA]</scope>
    <source>
        <strain evidence="2 3">HH7-29</strain>
    </source>
</reference>
<protein>
    <submittedName>
        <fullName evidence="2">Dihydrofolate reductase family protein</fullName>
    </submittedName>
</protein>
<dbReference type="Gene3D" id="3.40.430.10">
    <property type="entry name" value="Dihydrofolate Reductase, subunit A"/>
    <property type="match status" value="1"/>
</dbReference>
<keyword evidence="3" id="KW-1185">Reference proteome</keyword>
<evidence type="ECO:0000313" key="2">
    <source>
        <dbReference type="EMBL" id="MDZ5710711.1"/>
    </source>
</evidence>
<dbReference type="Pfam" id="PF01872">
    <property type="entry name" value="RibD_C"/>
    <property type="match status" value="1"/>
</dbReference>
<accession>A0ABU5KIG3</accession>
<name>A0ABU5KIG3_9BACL</name>